<dbReference type="EMBL" id="JACCBE010000001">
    <property type="protein sequence ID" value="NYD56804.1"/>
    <property type="molecule type" value="Genomic_DNA"/>
</dbReference>
<dbReference type="Proteomes" id="UP000516957">
    <property type="component" value="Unassembled WGS sequence"/>
</dbReference>
<organism evidence="3 4">
    <name type="scientific">Nocardioides marinisabuli</name>
    <dbReference type="NCBI Taxonomy" id="419476"/>
    <lineage>
        <taxon>Bacteria</taxon>
        <taxon>Bacillati</taxon>
        <taxon>Actinomycetota</taxon>
        <taxon>Actinomycetes</taxon>
        <taxon>Propionibacteriales</taxon>
        <taxon>Nocardioidaceae</taxon>
        <taxon>Nocardioides</taxon>
    </lineage>
</organism>
<dbReference type="GO" id="GO:0005975">
    <property type="term" value="P:carbohydrate metabolic process"/>
    <property type="evidence" value="ECO:0007669"/>
    <property type="project" value="InterPro"/>
</dbReference>
<dbReference type="GO" id="GO:0016857">
    <property type="term" value="F:racemase and epimerase activity, acting on carbohydrates and derivatives"/>
    <property type="evidence" value="ECO:0007669"/>
    <property type="project" value="InterPro"/>
</dbReference>
<gene>
    <name evidence="3" type="ORF">BKA08_001042</name>
</gene>
<sequence>MTLLVHAAALDVTLAGSVIAVPAADRLRHARSLTERGHWVHADRIEGSYRGQAGVGLDEVHELAGLPDVRLDVHLMVDDLESDLAALPERGIGRVTLQCDGRDDVVDLVRRSRRQAPEVWLAVHDEPLALARLREADADGLLVLLTPPGQPGQLADLDRLRLVESARGRGWPAGVDGGVTDEGLERISAAGARYAVAGRALAGAAS</sequence>
<evidence type="ECO:0000256" key="1">
    <source>
        <dbReference type="ARBA" id="ARBA00022723"/>
    </source>
</evidence>
<proteinExistence type="predicted"/>
<keyword evidence="1" id="KW-0479">Metal-binding</keyword>
<dbReference type="GO" id="GO:0046872">
    <property type="term" value="F:metal ion binding"/>
    <property type="evidence" value="ECO:0007669"/>
    <property type="project" value="UniProtKB-KW"/>
</dbReference>
<dbReference type="Gene3D" id="3.20.20.70">
    <property type="entry name" value="Aldolase class I"/>
    <property type="match status" value="1"/>
</dbReference>
<accession>A0A7Y9EZG2</accession>
<dbReference type="PANTHER" id="PTHR11749">
    <property type="entry name" value="RIBULOSE-5-PHOSPHATE-3-EPIMERASE"/>
    <property type="match status" value="1"/>
</dbReference>
<protein>
    <submittedName>
        <fullName evidence="3">Pentose-5-phosphate-3-epimerase</fullName>
    </submittedName>
</protein>
<dbReference type="InterPro" id="IPR000056">
    <property type="entry name" value="Ribul_P_3_epim-like"/>
</dbReference>
<evidence type="ECO:0000313" key="4">
    <source>
        <dbReference type="Proteomes" id="UP000516957"/>
    </source>
</evidence>
<name>A0A7Y9EZG2_9ACTN</name>
<keyword evidence="2" id="KW-0413">Isomerase</keyword>
<dbReference type="RefSeq" id="WP_179614651.1">
    <property type="nucleotide sequence ID" value="NZ_CP059163.1"/>
</dbReference>
<dbReference type="InterPro" id="IPR013785">
    <property type="entry name" value="Aldolase_TIM"/>
</dbReference>
<keyword evidence="4" id="KW-1185">Reference proteome</keyword>
<dbReference type="Pfam" id="PF00834">
    <property type="entry name" value="Ribul_P_3_epim"/>
    <property type="match status" value="1"/>
</dbReference>
<dbReference type="InterPro" id="IPR011060">
    <property type="entry name" value="RibuloseP-bd_barrel"/>
</dbReference>
<reference evidence="3 4" key="1">
    <citation type="submission" date="2020-07" db="EMBL/GenBank/DDBJ databases">
        <title>Sequencing the genomes of 1000 actinobacteria strains.</title>
        <authorList>
            <person name="Klenk H.-P."/>
        </authorList>
    </citation>
    <scope>NUCLEOTIDE SEQUENCE [LARGE SCALE GENOMIC DNA]</scope>
    <source>
        <strain evidence="3 4">DSM 18965</strain>
    </source>
</reference>
<comment type="caution">
    <text evidence="3">The sequence shown here is derived from an EMBL/GenBank/DDBJ whole genome shotgun (WGS) entry which is preliminary data.</text>
</comment>
<dbReference type="SUPFAM" id="SSF51366">
    <property type="entry name" value="Ribulose-phoshate binding barrel"/>
    <property type="match status" value="1"/>
</dbReference>
<evidence type="ECO:0000313" key="3">
    <source>
        <dbReference type="EMBL" id="NYD56804.1"/>
    </source>
</evidence>
<evidence type="ECO:0000256" key="2">
    <source>
        <dbReference type="ARBA" id="ARBA00023235"/>
    </source>
</evidence>
<dbReference type="AlphaFoldDB" id="A0A7Y9EZG2"/>